<feature type="domain" description="Peptidase M16 C-terminal" evidence="3">
    <location>
        <begin position="714"/>
        <end position="901"/>
    </location>
</feature>
<dbReference type="Pfam" id="PF00675">
    <property type="entry name" value="Peptidase_M16"/>
    <property type="match status" value="1"/>
</dbReference>
<protein>
    <submittedName>
        <fullName evidence="4">Insulinase family protein</fullName>
    </submittedName>
</protein>
<sequence length="979" mass="107801">MKLDGLKLNNNIQTPVQGNVRNNVSNAIENQTLTAPTQIDSQRVEGATSSAASNPINNKAAETLKAQVLAQAPISYAYVRDIKLPFSPPAKLFKLANGQKVAVLEKKGPTVLETYYNVGSMNEPDDKRGISHFNEHMAFNGSKSLTGGGLKAGDFFRIVNELGAITNASTGFSQTNYFVTSQLLGKGNVFDSTAYIQSEQLQYPEHTAEMVEKEKGPVTSEISMVGDQSENIALNNCVRNLFQIQSTSSDLVAGSISNINKLTRKDTLDYYNLWYTPDNCATVVTGEVPAAEAINTIAKYFNKSAYVPVQNRKYQEFNGIQKPVRVDVKMPKAQSSIFALGFAGPKNNSTKENIEMEVLMTALLGYKNARISRALNKIQSSAMMNIERVGNRPTDPKAIMIASQSTPQKTEDVIKTVYAEINKLSQKPLTQEELDTAKKILKMTYSKVSENSQLLNNLIGNALLDDDLAYVENYLPILDSITAADISAFAKKYLDLNKASLSVVHPENLEDTAIMANYQNANKKFDVRLSQMTPSANVNTVSFKGRLEDKMMDLSKVKQYKLANNMEIVLNPNKSDISTSEIVLQTTQPADVKPAVPAILSVILNEGSKDKNYDAFYKDVYKAGMSLKFDADFQSVSANVTSLASDTGMAIDLIKEVFEQPRFSEKSFNYAKELVREAVSNIDASASETASNALFPNLTEFATKEQVLASIDEITMDDVKSFFNYIKQNAMAKGVFTAPFEKNPNLENTVVSKLSAGLGDFKEFSTEHFKSFAPVAQNQVLTKAQQRNQADIIQAYKFKTNYNPKDHAVFTLLNTILGGGPSSRLFEDLREKQKLAYRVESNIDFVGDTGVVSLGIKTTTDNPSENIQQYDNVKKSLDGFKNHIEKMKNELVTPQELEAAKLMIKTKLLNSIETSDSQTAVLNSSKDSLNGIATVNDSLKLIEEVSAQDIQNAAKYIFSGNSITSILASQKTLDNMNLS</sequence>
<reference evidence="4" key="1">
    <citation type="submission" date="2020-10" db="EMBL/GenBank/DDBJ databases">
        <authorList>
            <person name="Gilroy R."/>
        </authorList>
    </citation>
    <scope>NUCLEOTIDE SEQUENCE</scope>
    <source>
        <strain evidence="4">CHK154-7741</strain>
    </source>
</reference>
<reference evidence="4" key="2">
    <citation type="journal article" date="2021" name="PeerJ">
        <title>Extensive microbial diversity within the chicken gut microbiome revealed by metagenomics and culture.</title>
        <authorList>
            <person name="Gilroy R."/>
            <person name="Ravi A."/>
            <person name="Getino M."/>
            <person name="Pursley I."/>
            <person name="Horton D.L."/>
            <person name="Alikhan N.F."/>
            <person name="Baker D."/>
            <person name="Gharbi K."/>
            <person name="Hall N."/>
            <person name="Watson M."/>
            <person name="Adriaenssens E.M."/>
            <person name="Foster-Nyarko E."/>
            <person name="Jarju S."/>
            <person name="Secka A."/>
            <person name="Antonio M."/>
            <person name="Oren A."/>
            <person name="Chaudhuri R.R."/>
            <person name="La Ragione R."/>
            <person name="Hildebrand F."/>
            <person name="Pallen M.J."/>
        </authorList>
    </citation>
    <scope>NUCLEOTIDE SEQUENCE</scope>
    <source>
        <strain evidence="4">CHK154-7741</strain>
    </source>
</reference>
<evidence type="ECO:0000259" key="3">
    <source>
        <dbReference type="Pfam" id="PF05193"/>
    </source>
</evidence>
<comment type="caution">
    <text evidence="4">The sequence shown here is derived from an EMBL/GenBank/DDBJ whole genome shotgun (WGS) entry which is preliminary data.</text>
</comment>
<dbReference type="InterPro" id="IPR011249">
    <property type="entry name" value="Metalloenz_LuxS/M16"/>
</dbReference>
<dbReference type="Proteomes" id="UP000886748">
    <property type="component" value="Unassembled WGS sequence"/>
</dbReference>
<dbReference type="Gene3D" id="3.30.830.10">
    <property type="entry name" value="Metalloenzyme, LuxS/M16 peptidase-like"/>
    <property type="match status" value="4"/>
</dbReference>
<proteinExistence type="inferred from homology"/>
<dbReference type="InterPro" id="IPR050361">
    <property type="entry name" value="MPP/UQCRC_Complex"/>
</dbReference>
<dbReference type="GO" id="GO:0046872">
    <property type="term" value="F:metal ion binding"/>
    <property type="evidence" value="ECO:0007669"/>
    <property type="project" value="InterPro"/>
</dbReference>
<dbReference type="PANTHER" id="PTHR11851:SF49">
    <property type="entry name" value="MITOCHONDRIAL-PROCESSING PEPTIDASE SUBUNIT ALPHA"/>
    <property type="match status" value="1"/>
</dbReference>
<feature type="domain" description="Peptidase M16 C-terminal" evidence="3">
    <location>
        <begin position="261"/>
        <end position="441"/>
    </location>
</feature>
<gene>
    <name evidence="4" type="ORF">IAD26_09380</name>
</gene>
<feature type="domain" description="Peptidase M16 N-terminal" evidence="2">
    <location>
        <begin position="117"/>
        <end position="251"/>
    </location>
</feature>
<organism evidence="4 5">
    <name type="scientific">Candidatus Limenecus avicola</name>
    <dbReference type="NCBI Taxonomy" id="2840847"/>
    <lineage>
        <taxon>Bacteria</taxon>
        <taxon>Bacillati</taxon>
        <taxon>Bacillota</taxon>
        <taxon>Clostridia</taxon>
        <taxon>Eubacteriales</taxon>
        <taxon>Clostridiaceae</taxon>
        <taxon>Clostridiaceae incertae sedis</taxon>
        <taxon>Candidatus Limenecus</taxon>
    </lineage>
</organism>
<name>A0A9D1SSN2_9CLOT</name>
<evidence type="ECO:0000313" key="4">
    <source>
        <dbReference type="EMBL" id="HIU93326.1"/>
    </source>
</evidence>
<evidence type="ECO:0000259" key="2">
    <source>
        <dbReference type="Pfam" id="PF00675"/>
    </source>
</evidence>
<evidence type="ECO:0000313" key="5">
    <source>
        <dbReference type="Proteomes" id="UP000886748"/>
    </source>
</evidence>
<dbReference type="InterPro" id="IPR011765">
    <property type="entry name" value="Pept_M16_N"/>
</dbReference>
<dbReference type="EMBL" id="DVOD01000068">
    <property type="protein sequence ID" value="HIU93326.1"/>
    <property type="molecule type" value="Genomic_DNA"/>
</dbReference>
<evidence type="ECO:0000256" key="1">
    <source>
        <dbReference type="ARBA" id="ARBA00007261"/>
    </source>
</evidence>
<dbReference type="InterPro" id="IPR007863">
    <property type="entry name" value="Peptidase_M16_C"/>
</dbReference>
<dbReference type="PANTHER" id="PTHR11851">
    <property type="entry name" value="METALLOPROTEASE"/>
    <property type="match status" value="1"/>
</dbReference>
<dbReference type="SUPFAM" id="SSF63411">
    <property type="entry name" value="LuxS/MPP-like metallohydrolase"/>
    <property type="match status" value="4"/>
</dbReference>
<accession>A0A9D1SSN2</accession>
<dbReference type="Pfam" id="PF05193">
    <property type="entry name" value="Peptidase_M16_C"/>
    <property type="match status" value="2"/>
</dbReference>
<dbReference type="AlphaFoldDB" id="A0A9D1SSN2"/>
<comment type="similarity">
    <text evidence="1">Belongs to the peptidase M16 family.</text>
</comment>